<feature type="compositionally biased region" description="Acidic residues" evidence="1">
    <location>
        <begin position="225"/>
        <end position="234"/>
    </location>
</feature>
<evidence type="ECO:0000256" key="1">
    <source>
        <dbReference type="SAM" id="MobiDB-lite"/>
    </source>
</evidence>
<evidence type="ECO:0008006" key="4">
    <source>
        <dbReference type="Google" id="ProtNLM"/>
    </source>
</evidence>
<gene>
    <name evidence="2" type="ORF">GCM10025782_18530</name>
</gene>
<feature type="compositionally biased region" description="Low complexity" evidence="1">
    <location>
        <begin position="199"/>
        <end position="224"/>
    </location>
</feature>
<accession>A0ABP8Y5F6</accession>
<dbReference type="EMBL" id="BAABLO010000005">
    <property type="protein sequence ID" value="GAA4721174.1"/>
    <property type="molecule type" value="Genomic_DNA"/>
</dbReference>
<comment type="caution">
    <text evidence="2">The sequence shown here is derived from an EMBL/GenBank/DDBJ whole genome shotgun (WGS) entry which is preliminary data.</text>
</comment>
<sequence length="326" mass="33547">MSPTRGPGDADDEVTVSSGHLEAALRTVYGAAPEEFMAVRRSLVADARADGDKEGAAAIGRLRKPSTAAWAVNLLARQEPGLVEELVDLGVRMRHAQSRLDTATLTSLRPERDRVVTGVVAAAARLVAEAGRTLSSAAQDDVRGTLIAALADEQASAAVTSGQLTRALSYSGFGEVDLSEAVVRTSSGSILSVVRGSVGATSGSAPRSSAGPATQGADGAGDAAGSEEPDGEGEDVLARLAAAEAELEEATTALSAAQDAVAAAREHAEETRERVAVVERQLTKAREADERALEAVTGAVRARKEAEATRRTAEESVTRLRAAADD</sequence>
<reference evidence="3" key="1">
    <citation type="journal article" date="2019" name="Int. J. Syst. Evol. Microbiol.">
        <title>The Global Catalogue of Microorganisms (GCM) 10K type strain sequencing project: providing services to taxonomists for standard genome sequencing and annotation.</title>
        <authorList>
            <consortium name="The Broad Institute Genomics Platform"/>
            <consortium name="The Broad Institute Genome Sequencing Center for Infectious Disease"/>
            <person name="Wu L."/>
            <person name="Ma J."/>
        </authorList>
    </citation>
    <scope>NUCLEOTIDE SEQUENCE [LARGE SCALE GENOMIC DNA]</scope>
    <source>
        <strain evidence="3">JCM 18961</strain>
    </source>
</reference>
<evidence type="ECO:0000313" key="3">
    <source>
        <dbReference type="Proteomes" id="UP001500556"/>
    </source>
</evidence>
<dbReference type="RefSeq" id="WP_345502717.1">
    <property type="nucleotide sequence ID" value="NZ_BAABLO010000005.1"/>
</dbReference>
<organism evidence="2 3">
    <name type="scientific">Pedococcus ginsenosidimutans</name>
    <dbReference type="NCBI Taxonomy" id="490570"/>
    <lineage>
        <taxon>Bacteria</taxon>
        <taxon>Bacillati</taxon>
        <taxon>Actinomycetota</taxon>
        <taxon>Actinomycetes</taxon>
        <taxon>Micrococcales</taxon>
        <taxon>Intrasporangiaceae</taxon>
        <taxon>Pedococcus</taxon>
    </lineage>
</organism>
<keyword evidence="3" id="KW-1185">Reference proteome</keyword>
<name>A0ABP8Y5F6_9MICO</name>
<feature type="compositionally biased region" description="Basic and acidic residues" evidence="1">
    <location>
        <begin position="302"/>
        <end position="326"/>
    </location>
</feature>
<dbReference type="Proteomes" id="UP001500556">
    <property type="component" value="Unassembled WGS sequence"/>
</dbReference>
<feature type="region of interest" description="Disordered" evidence="1">
    <location>
        <begin position="198"/>
        <end position="234"/>
    </location>
</feature>
<evidence type="ECO:0000313" key="2">
    <source>
        <dbReference type="EMBL" id="GAA4721174.1"/>
    </source>
</evidence>
<protein>
    <recommendedName>
        <fullName evidence="4">Transposase</fullName>
    </recommendedName>
</protein>
<feature type="region of interest" description="Disordered" evidence="1">
    <location>
        <begin position="299"/>
        <end position="326"/>
    </location>
</feature>
<proteinExistence type="predicted"/>